<feature type="transmembrane region" description="Helical" evidence="2">
    <location>
        <begin position="302"/>
        <end position="319"/>
    </location>
</feature>
<evidence type="ECO:0000313" key="3">
    <source>
        <dbReference type="EMBL" id="MBY8821214.1"/>
    </source>
</evidence>
<feature type="transmembrane region" description="Helical" evidence="2">
    <location>
        <begin position="272"/>
        <end position="290"/>
    </location>
</feature>
<feature type="transmembrane region" description="Helical" evidence="2">
    <location>
        <begin position="60"/>
        <end position="93"/>
    </location>
</feature>
<feature type="compositionally biased region" description="Basic and acidic residues" evidence="1">
    <location>
        <begin position="526"/>
        <end position="539"/>
    </location>
</feature>
<reference evidence="3 4" key="1">
    <citation type="submission" date="2021-08" db="EMBL/GenBank/DDBJ databases">
        <authorList>
            <person name="Tuo L."/>
        </authorList>
    </citation>
    <scope>NUCLEOTIDE SEQUENCE [LARGE SCALE GENOMIC DNA]</scope>
    <source>
        <strain evidence="3 4">JCM 31229</strain>
    </source>
</reference>
<organism evidence="3 4">
    <name type="scientific">Sphingomonas colocasiae</name>
    <dbReference type="NCBI Taxonomy" id="1848973"/>
    <lineage>
        <taxon>Bacteria</taxon>
        <taxon>Pseudomonadati</taxon>
        <taxon>Pseudomonadota</taxon>
        <taxon>Alphaproteobacteria</taxon>
        <taxon>Sphingomonadales</taxon>
        <taxon>Sphingomonadaceae</taxon>
        <taxon>Sphingomonas</taxon>
    </lineage>
</organism>
<proteinExistence type="predicted"/>
<name>A0ABS7PIT7_9SPHN</name>
<dbReference type="Pfam" id="PF13687">
    <property type="entry name" value="DUF4153"/>
    <property type="match status" value="1"/>
</dbReference>
<feature type="transmembrane region" description="Helical" evidence="2">
    <location>
        <begin position="339"/>
        <end position="360"/>
    </location>
</feature>
<evidence type="ECO:0000256" key="1">
    <source>
        <dbReference type="SAM" id="MobiDB-lite"/>
    </source>
</evidence>
<keyword evidence="4" id="KW-1185">Reference proteome</keyword>
<protein>
    <submittedName>
        <fullName evidence="3">DUF4173 domain-containing protein</fullName>
    </submittedName>
</protein>
<dbReference type="EMBL" id="JAINVV010000001">
    <property type="protein sequence ID" value="MBY8821214.1"/>
    <property type="molecule type" value="Genomic_DNA"/>
</dbReference>
<keyword evidence="2" id="KW-1133">Transmembrane helix</keyword>
<feature type="transmembrane region" description="Helical" evidence="2">
    <location>
        <begin position="105"/>
        <end position="123"/>
    </location>
</feature>
<dbReference type="Proteomes" id="UP000706039">
    <property type="component" value="Unassembled WGS sequence"/>
</dbReference>
<feature type="transmembrane region" description="Helical" evidence="2">
    <location>
        <begin position="7"/>
        <end position="25"/>
    </location>
</feature>
<gene>
    <name evidence="3" type="ORF">K7G82_02860</name>
</gene>
<evidence type="ECO:0000313" key="4">
    <source>
        <dbReference type="Proteomes" id="UP000706039"/>
    </source>
</evidence>
<feature type="transmembrane region" description="Helical" evidence="2">
    <location>
        <begin position="189"/>
        <end position="211"/>
    </location>
</feature>
<feature type="transmembrane region" description="Helical" evidence="2">
    <location>
        <begin position="367"/>
        <end position="389"/>
    </location>
</feature>
<keyword evidence="2" id="KW-0812">Transmembrane</keyword>
<dbReference type="InterPro" id="IPR025291">
    <property type="entry name" value="DUF4153"/>
</dbReference>
<sequence>MPLRYSYSAKFGAAIMLALFANWLFLFHHVGATTGYFALAVIVALVALRPAIRSNPAAIVAIAIATGLAGMLIEAPSLLAAILCWTALAFAAISPRVTGPDDVRRWAVRLLLHLFSIPVGPVIDAGRWARARRRVGADGRLRLLPLVALPIAGSLVFLALFATANPIIADALARFDTGLAIDGTFPVRIAFVAMVFALGWALLRPFVFVPLGPPHMGGTPMSLPGVSAASVTLSLVTFNALFAVQNGLDIAFLWSGAPLPGKTTMADYAHQGAYPLIATALLAGLFVLVTMRPGSETAARPAIRALVTIWVAQNILLVASSMLRTFDYIDAYSLTRLRIAALVWMGLVALGLMLICLRMWRGKSDRWLIGMNAAAALLVLGACSVVDLGRMAAAWNVRHAREAGGRGVHLDLCYLNELGSSALLPIVELEGRTRDAALREKLTWSRNRLMDEMEPVLTDWRGWTWRDDRRFRTAERLIAEKGLKRQHVGPRQCNGVPFPSPEPAVASFAETAPAEVAVPAPPTIARENRAEPLTAEPKR</sequence>
<keyword evidence="2" id="KW-0472">Membrane</keyword>
<feature type="transmembrane region" description="Helical" evidence="2">
    <location>
        <begin position="31"/>
        <end position="48"/>
    </location>
</feature>
<comment type="caution">
    <text evidence="3">The sequence shown here is derived from an EMBL/GenBank/DDBJ whole genome shotgun (WGS) entry which is preliminary data.</text>
</comment>
<feature type="transmembrane region" description="Helical" evidence="2">
    <location>
        <begin position="143"/>
        <end position="169"/>
    </location>
</feature>
<feature type="transmembrane region" description="Helical" evidence="2">
    <location>
        <begin position="223"/>
        <end position="244"/>
    </location>
</feature>
<feature type="region of interest" description="Disordered" evidence="1">
    <location>
        <begin position="517"/>
        <end position="539"/>
    </location>
</feature>
<dbReference type="RefSeq" id="WP_222988292.1">
    <property type="nucleotide sequence ID" value="NZ_JAINVV010000001.1"/>
</dbReference>
<evidence type="ECO:0000256" key="2">
    <source>
        <dbReference type="SAM" id="Phobius"/>
    </source>
</evidence>
<accession>A0ABS7PIT7</accession>